<dbReference type="EMBL" id="WDZP01000023">
    <property type="protein sequence ID" value="KAB6916839.1"/>
    <property type="molecule type" value="Genomic_DNA"/>
</dbReference>
<reference evidence="6 7" key="2">
    <citation type="journal article" date="2019" name="Nat. Med.">
        <title>A library of human gut bacterial isolates paired with longitudinal multiomics data enables mechanistic microbiome research.</title>
        <authorList>
            <person name="Poyet M."/>
            <person name="Groussin M."/>
            <person name="Gibbons S.M."/>
            <person name="Avila-Pacheco J."/>
            <person name="Jiang X."/>
            <person name="Kearney S.M."/>
            <person name="Perrotta A.R."/>
            <person name="Berdy B."/>
            <person name="Zhao S."/>
            <person name="Lieberman T.D."/>
            <person name="Swanson P.K."/>
            <person name="Smith M."/>
            <person name="Roesemann S."/>
            <person name="Alexander J.E."/>
            <person name="Rich S.A."/>
            <person name="Livny J."/>
            <person name="Vlamakis H."/>
            <person name="Clish C."/>
            <person name="Bullock K."/>
            <person name="Deik A."/>
            <person name="Scott J."/>
            <person name="Pierce K.A."/>
            <person name="Xavier R.J."/>
            <person name="Alm E.J."/>
        </authorList>
    </citation>
    <scope>NUCLEOTIDE SEQUENCE [LARGE SCALE GENOMIC DNA]</scope>
    <source>
        <strain evidence="1 7">BIOML-A283</strain>
        <strain evidence="2 8">BIOML-A284</strain>
        <strain evidence="3 6">BIOML-A75</strain>
    </source>
</reference>
<protein>
    <submittedName>
        <fullName evidence="4">Uncharacterized protein</fullName>
    </submittedName>
</protein>
<evidence type="ECO:0000313" key="1">
    <source>
        <dbReference type="EMBL" id="KAB6913919.1"/>
    </source>
</evidence>
<evidence type="ECO:0000313" key="4">
    <source>
        <dbReference type="EMBL" id="RGL46494.1"/>
    </source>
</evidence>
<dbReference type="AlphaFoldDB" id="A0A3E4S3Y5"/>
<dbReference type="Proteomes" id="UP000481350">
    <property type="component" value="Unassembled WGS sequence"/>
</dbReference>
<comment type="caution">
    <text evidence="4">The sequence shown here is derived from an EMBL/GenBank/DDBJ whole genome shotgun (WGS) entry which is preliminary data.</text>
</comment>
<accession>A0A3E4S3Y5</accession>
<organism evidence="4 5">
    <name type="scientific">Bifidobacterium longum</name>
    <dbReference type="NCBI Taxonomy" id="216816"/>
    <lineage>
        <taxon>Bacteria</taxon>
        <taxon>Bacillati</taxon>
        <taxon>Actinomycetota</taxon>
        <taxon>Actinomycetes</taxon>
        <taxon>Bifidobacteriales</taxon>
        <taxon>Bifidobacteriaceae</taxon>
        <taxon>Bifidobacterium</taxon>
    </lineage>
</organism>
<proteinExistence type="predicted"/>
<evidence type="ECO:0000313" key="2">
    <source>
        <dbReference type="EMBL" id="KAB6916839.1"/>
    </source>
</evidence>
<dbReference type="EMBL" id="WDRV01000002">
    <property type="protein sequence ID" value="KAB7323608.1"/>
    <property type="molecule type" value="Genomic_DNA"/>
</dbReference>
<dbReference type="EMBL" id="WDZO01000004">
    <property type="protein sequence ID" value="KAB6913919.1"/>
    <property type="molecule type" value="Genomic_DNA"/>
</dbReference>
<evidence type="ECO:0000313" key="7">
    <source>
        <dbReference type="Proteomes" id="UP000481350"/>
    </source>
</evidence>
<evidence type="ECO:0000313" key="8">
    <source>
        <dbReference type="Proteomes" id="UP000491334"/>
    </source>
</evidence>
<dbReference type="Proteomes" id="UP000451234">
    <property type="component" value="Unassembled WGS sequence"/>
</dbReference>
<dbReference type="EMBL" id="QSRZ01000010">
    <property type="protein sequence ID" value="RGL46494.1"/>
    <property type="molecule type" value="Genomic_DNA"/>
</dbReference>
<sequence>MSTTLIDNIDWLKYMRLNATGEPELFDKDTGFPDSWVKQQCRKAALLCMAECPNVYARLRRRRLSESDFAGVVCDMVLRLARQYKYKAESNGNYSYTRRDDQPVTPGYNPSPRLFVAKDEKAILTGYTSSQGGGHISLGFDPGFGG</sequence>
<gene>
    <name evidence="4" type="ORF">DXC63_10100</name>
    <name evidence="3" type="ORF">GBB65_02370</name>
    <name evidence="1" type="ORF">GBJ98_02650</name>
    <name evidence="2" type="ORF">GBK06_09240</name>
</gene>
<evidence type="ECO:0000313" key="5">
    <source>
        <dbReference type="Proteomes" id="UP000261288"/>
    </source>
</evidence>
<evidence type="ECO:0000313" key="3">
    <source>
        <dbReference type="EMBL" id="KAB7323608.1"/>
    </source>
</evidence>
<name>A0A3E4S3Y5_BIFLN</name>
<dbReference type="RefSeq" id="WP_117712590.1">
    <property type="nucleotide sequence ID" value="NZ_JADNHR010000001.1"/>
</dbReference>
<reference evidence="4 5" key="1">
    <citation type="submission" date="2018-08" db="EMBL/GenBank/DDBJ databases">
        <title>A genome reference for cultivated species of the human gut microbiota.</title>
        <authorList>
            <person name="Zou Y."/>
            <person name="Xue W."/>
            <person name="Luo G."/>
        </authorList>
    </citation>
    <scope>NUCLEOTIDE SEQUENCE [LARGE SCALE GENOMIC DNA]</scope>
    <source>
        <strain evidence="4 5">TF06-45A</strain>
    </source>
</reference>
<dbReference type="Proteomes" id="UP000261288">
    <property type="component" value="Unassembled WGS sequence"/>
</dbReference>
<evidence type="ECO:0000313" key="6">
    <source>
        <dbReference type="Proteomes" id="UP000451234"/>
    </source>
</evidence>
<dbReference type="Proteomes" id="UP000491334">
    <property type="component" value="Unassembled WGS sequence"/>
</dbReference>